<comment type="caution">
    <text evidence="1">The sequence shown here is derived from an EMBL/GenBank/DDBJ whole genome shotgun (WGS) entry which is preliminary data.</text>
</comment>
<organism evidence="1 2">
    <name type="scientific">Araneus ventricosus</name>
    <name type="common">Orbweaver spider</name>
    <name type="synonym">Epeira ventricosa</name>
    <dbReference type="NCBI Taxonomy" id="182803"/>
    <lineage>
        <taxon>Eukaryota</taxon>
        <taxon>Metazoa</taxon>
        <taxon>Ecdysozoa</taxon>
        <taxon>Arthropoda</taxon>
        <taxon>Chelicerata</taxon>
        <taxon>Arachnida</taxon>
        <taxon>Araneae</taxon>
        <taxon>Araneomorphae</taxon>
        <taxon>Entelegynae</taxon>
        <taxon>Araneoidea</taxon>
        <taxon>Araneidae</taxon>
        <taxon>Araneus</taxon>
    </lineage>
</organism>
<dbReference type="Proteomes" id="UP000499080">
    <property type="component" value="Unassembled WGS sequence"/>
</dbReference>
<evidence type="ECO:0008006" key="3">
    <source>
        <dbReference type="Google" id="ProtNLM"/>
    </source>
</evidence>
<gene>
    <name evidence="1" type="ORF">AVEN_162141_1</name>
</gene>
<protein>
    <recommendedName>
        <fullName evidence="3">Reverse transcriptase domain-containing protein</fullName>
    </recommendedName>
</protein>
<reference evidence="1 2" key="1">
    <citation type="journal article" date="2019" name="Sci. Rep.">
        <title>Orb-weaving spider Araneus ventricosus genome elucidates the spidroin gene catalogue.</title>
        <authorList>
            <person name="Kono N."/>
            <person name="Nakamura H."/>
            <person name="Ohtoshi R."/>
            <person name="Moran D.A.P."/>
            <person name="Shinohara A."/>
            <person name="Yoshida Y."/>
            <person name="Fujiwara M."/>
            <person name="Mori M."/>
            <person name="Tomita M."/>
            <person name="Arakawa K."/>
        </authorList>
    </citation>
    <scope>NUCLEOTIDE SEQUENCE [LARGE SCALE GENOMIC DNA]</scope>
</reference>
<dbReference type="EMBL" id="BGPR01003265">
    <property type="protein sequence ID" value="GBM85831.1"/>
    <property type="molecule type" value="Genomic_DNA"/>
</dbReference>
<keyword evidence="2" id="KW-1185">Reference proteome</keyword>
<dbReference type="OrthoDB" id="3261222at2759"/>
<name>A0A4Y2J6C7_ARAVE</name>
<dbReference type="AlphaFoldDB" id="A0A4Y2J6C7"/>
<accession>A0A4Y2J6C7</accession>
<sequence length="133" mass="15596">MGKLSRGPDVRWNYQPIKITASLKYMGVILDEKLKWISHNQEQEAKAVSQYQQLCRVARPGWGLKKNTKGYSTKQLRRGFSFMELMLGHSLFLPDWRINGLNSEDLPPLHYLLLQNHSNSNLENYYRYHVITS</sequence>
<proteinExistence type="predicted"/>
<evidence type="ECO:0000313" key="2">
    <source>
        <dbReference type="Proteomes" id="UP000499080"/>
    </source>
</evidence>
<evidence type="ECO:0000313" key="1">
    <source>
        <dbReference type="EMBL" id="GBM85831.1"/>
    </source>
</evidence>